<dbReference type="GO" id="GO:0003677">
    <property type="term" value="F:DNA binding"/>
    <property type="evidence" value="ECO:0007669"/>
    <property type="project" value="UniProtKB-UniRule"/>
</dbReference>
<evidence type="ECO:0000256" key="1">
    <source>
        <dbReference type="ARBA" id="ARBA00002291"/>
    </source>
</evidence>
<dbReference type="PROSITE" id="PS50977">
    <property type="entry name" value="HTH_TETR_2"/>
    <property type="match status" value="1"/>
</dbReference>
<reference evidence="11 12" key="1">
    <citation type="submission" date="2018-08" db="EMBL/GenBank/DDBJ databases">
        <title>Murine metabolic-syndrome-specific gut microbial biobank.</title>
        <authorList>
            <person name="Liu C."/>
        </authorList>
    </citation>
    <scope>NUCLEOTIDE SEQUENCE [LARGE SCALE GENOMIC DNA]</scope>
    <source>
        <strain evidence="11 12">28</strain>
    </source>
</reference>
<dbReference type="Proteomes" id="UP000446866">
    <property type="component" value="Unassembled WGS sequence"/>
</dbReference>
<protein>
    <recommendedName>
        <fullName evidence="3">Biofilm operon icaADBC HTH-type negative transcriptional regulator IcaR</fullName>
    </recommendedName>
    <alternativeName>
        <fullName evidence="8">Intercellular adhesion protein R</fullName>
    </alternativeName>
</protein>
<evidence type="ECO:0000259" key="10">
    <source>
        <dbReference type="PROSITE" id="PS50977"/>
    </source>
</evidence>
<evidence type="ECO:0000256" key="2">
    <source>
        <dbReference type="ARBA" id="ARBA00011738"/>
    </source>
</evidence>
<keyword evidence="6 9" id="KW-0238">DNA-binding</keyword>
<evidence type="ECO:0000256" key="8">
    <source>
        <dbReference type="ARBA" id="ARBA00030200"/>
    </source>
</evidence>
<evidence type="ECO:0000256" key="4">
    <source>
        <dbReference type="ARBA" id="ARBA00022491"/>
    </source>
</evidence>
<evidence type="ECO:0000313" key="12">
    <source>
        <dbReference type="Proteomes" id="UP000446866"/>
    </source>
</evidence>
<evidence type="ECO:0000256" key="5">
    <source>
        <dbReference type="ARBA" id="ARBA00023015"/>
    </source>
</evidence>
<evidence type="ECO:0000256" key="9">
    <source>
        <dbReference type="PROSITE-ProRule" id="PRU00335"/>
    </source>
</evidence>
<dbReference type="PRINTS" id="PR00455">
    <property type="entry name" value="HTHTETR"/>
</dbReference>
<keyword evidence="5" id="KW-0805">Transcription regulation</keyword>
<dbReference type="PANTHER" id="PTHR43479:SF11">
    <property type="entry name" value="ACREF_ENVCD OPERON REPRESSOR-RELATED"/>
    <property type="match status" value="1"/>
</dbReference>
<comment type="subunit">
    <text evidence="2">Homodimer.</text>
</comment>
<evidence type="ECO:0000313" key="11">
    <source>
        <dbReference type="EMBL" id="NBH62836.1"/>
    </source>
</evidence>
<organism evidence="11 12">
    <name type="scientific">Anaerotruncus colihominis</name>
    <dbReference type="NCBI Taxonomy" id="169435"/>
    <lineage>
        <taxon>Bacteria</taxon>
        <taxon>Bacillati</taxon>
        <taxon>Bacillota</taxon>
        <taxon>Clostridia</taxon>
        <taxon>Eubacteriales</taxon>
        <taxon>Oscillospiraceae</taxon>
        <taxon>Anaerotruncus</taxon>
    </lineage>
</organism>
<dbReference type="PANTHER" id="PTHR43479">
    <property type="entry name" value="ACREF/ENVCD OPERON REPRESSOR-RELATED"/>
    <property type="match status" value="1"/>
</dbReference>
<feature type="DNA-binding region" description="H-T-H motif" evidence="9">
    <location>
        <begin position="31"/>
        <end position="50"/>
    </location>
</feature>
<evidence type="ECO:0000256" key="6">
    <source>
        <dbReference type="ARBA" id="ARBA00023125"/>
    </source>
</evidence>
<evidence type="ECO:0000256" key="3">
    <source>
        <dbReference type="ARBA" id="ARBA00014341"/>
    </source>
</evidence>
<comment type="function">
    <text evidence="1">Represses transcription of the icaADBC operon necessary for biofilm production.</text>
</comment>
<proteinExistence type="predicted"/>
<gene>
    <name evidence="11" type="ORF">D0435_14395</name>
</gene>
<keyword evidence="4" id="KW-0678">Repressor</keyword>
<keyword evidence="12" id="KW-1185">Reference proteome</keyword>
<dbReference type="Gene3D" id="1.10.357.10">
    <property type="entry name" value="Tetracycline Repressor, domain 2"/>
    <property type="match status" value="1"/>
</dbReference>
<feature type="domain" description="HTH tetR-type" evidence="10">
    <location>
        <begin position="8"/>
        <end position="68"/>
    </location>
</feature>
<accession>A0A845QMH9</accession>
<dbReference type="SUPFAM" id="SSF46689">
    <property type="entry name" value="Homeodomain-like"/>
    <property type="match status" value="1"/>
</dbReference>
<sequence>MRKEEQHQQKRLDILQGFSELIADHGLENVSIAKLAKHLSIPASLIFYYFKNKEELVDEAVDYVLSVCKEKSIQSIKENENADGEIEFADFLEEMFLNYESADEVSHLRAYYVCYNLALRDSAAREKFYRHQTELKLVFQERLDYFVKYKGIPISDSGEAAEILFCLVSGLGTAVDFMDDEEKKQKISRQNLQLFLTYLGLKPQEFK</sequence>
<dbReference type="EMBL" id="QXWK01000038">
    <property type="protein sequence ID" value="NBH62836.1"/>
    <property type="molecule type" value="Genomic_DNA"/>
</dbReference>
<dbReference type="Pfam" id="PF00440">
    <property type="entry name" value="TetR_N"/>
    <property type="match status" value="1"/>
</dbReference>
<dbReference type="InterPro" id="IPR041646">
    <property type="entry name" value="IcaR_C"/>
</dbReference>
<dbReference type="InterPro" id="IPR009057">
    <property type="entry name" value="Homeodomain-like_sf"/>
</dbReference>
<evidence type="ECO:0000256" key="7">
    <source>
        <dbReference type="ARBA" id="ARBA00023163"/>
    </source>
</evidence>
<dbReference type="AlphaFoldDB" id="A0A845QMH9"/>
<dbReference type="InterPro" id="IPR001647">
    <property type="entry name" value="HTH_TetR"/>
</dbReference>
<comment type="caution">
    <text evidence="11">The sequence shown here is derived from an EMBL/GenBank/DDBJ whole genome shotgun (WGS) entry which is preliminary data.</text>
</comment>
<dbReference type="Pfam" id="PF18665">
    <property type="entry name" value="TetR_C_37"/>
    <property type="match status" value="1"/>
</dbReference>
<dbReference type="InterPro" id="IPR050624">
    <property type="entry name" value="HTH-type_Tx_Regulator"/>
</dbReference>
<dbReference type="RefSeq" id="WP_160203121.1">
    <property type="nucleotide sequence ID" value="NZ_QXWK01000038.1"/>
</dbReference>
<keyword evidence="7" id="KW-0804">Transcription</keyword>
<name>A0A845QMH9_9FIRM</name>